<dbReference type="Proteomes" id="UP000001317">
    <property type="component" value="Chromosome"/>
</dbReference>
<dbReference type="AlphaFoldDB" id="B0TVK5"/>
<proteinExistence type="predicted"/>
<organism evidence="2 3">
    <name type="scientific">Shewanella halifaxensis (strain HAW-EB4)</name>
    <dbReference type="NCBI Taxonomy" id="458817"/>
    <lineage>
        <taxon>Bacteria</taxon>
        <taxon>Pseudomonadati</taxon>
        <taxon>Pseudomonadota</taxon>
        <taxon>Gammaproteobacteria</taxon>
        <taxon>Alteromonadales</taxon>
        <taxon>Shewanellaceae</taxon>
        <taxon>Shewanella</taxon>
    </lineage>
</organism>
<feature type="compositionally biased region" description="Basic and acidic residues" evidence="1">
    <location>
        <begin position="635"/>
        <end position="645"/>
    </location>
</feature>
<evidence type="ECO:0008006" key="4">
    <source>
        <dbReference type="Google" id="ProtNLM"/>
    </source>
</evidence>
<dbReference type="STRING" id="458817.Shal_2331"/>
<gene>
    <name evidence="2" type="ordered locus">Shal_2331</name>
</gene>
<feature type="compositionally biased region" description="Polar residues" evidence="1">
    <location>
        <begin position="617"/>
        <end position="630"/>
    </location>
</feature>
<evidence type="ECO:0000313" key="2">
    <source>
        <dbReference type="EMBL" id="ABZ76890.1"/>
    </source>
</evidence>
<evidence type="ECO:0000313" key="3">
    <source>
        <dbReference type="Proteomes" id="UP000001317"/>
    </source>
</evidence>
<name>B0TVK5_SHEHH</name>
<dbReference type="EMBL" id="CP000931">
    <property type="protein sequence ID" value="ABZ76890.1"/>
    <property type="molecule type" value="Genomic_DNA"/>
</dbReference>
<reference evidence="2" key="1">
    <citation type="submission" date="2008-01" db="EMBL/GenBank/DDBJ databases">
        <title>Complete sequence of Shewanella halifaxensis HAW-EB4.</title>
        <authorList>
            <consortium name="US DOE Joint Genome Institute"/>
            <person name="Copeland A."/>
            <person name="Lucas S."/>
            <person name="Lapidus A."/>
            <person name="Glavina del Rio T."/>
            <person name="Dalin E."/>
            <person name="Tice H."/>
            <person name="Bruce D."/>
            <person name="Goodwin L."/>
            <person name="Pitluck S."/>
            <person name="Sims D."/>
            <person name="Brettin T."/>
            <person name="Detter J.C."/>
            <person name="Han C."/>
            <person name="Kuske C.R."/>
            <person name="Schmutz J."/>
            <person name="Larimer F."/>
            <person name="Land M."/>
            <person name="Hauser L."/>
            <person name="Kyrpides N."/>
            <person name="Kim E."/>
            <person name="Zhao J.-S."/>
            <person name="Richardson P."/>
        </authorList>
    </citation>
    <scope>NUCLEOTIDE SEQUENCE [LARGE SCALE GENOMIC DNA]</scope>
    <source>
        <strain evidence="2">HAW-EB4</strain>
    </source>
</reference>
<dbReference type="RefSeq" id="WP_012277419.1">
    <property type="nucleotide sequence ID" value="NC_010334.1"/>
</dbReference>
<dbReference type="InterPro" id="IPR013783">
    <property type="entry name" value="Ig-like_fold"/>
</dbReference>
<evidence type="ECO:0000256" key="1">
    <source>
        <dbReference type="SAM" id="MobiDB-lite"/>
    </source>
</evidence>
<sequence>MKRSLSYALICVIGLTACGGSSDSNDSSGGDTTPPPVIPDGLVRCDIQTELNQVATTSAVTFYIEDNYLARQPGAIIVKLSEQNVSDFTFNWTQMSGPALTLKSIKSPVLAFTASESGNYKFELSASKSGVNYTESIEINLGAASTNQLSARVDHQASTGNSVSFRVDTPDTNGPSQISWCVAAGPSLSVDISTPQKALLTAPSVNVDTISTLRATAVINGEAVTDDVQLLITKEAAITSPYFDERVAKTFAYNTDSPYKNDLQPCVYSNQLLQSCTISRLPLIGQTPGIDKQAILDRVLVSHQWMGENFEHFLENLDPNSDFATLLQSVTAIVISYDVRPSFYWVVTGAIYLDPNDLWLLAQERDTINEAPDYRSGFGNDLNFLMPWRYVKNNSYTSYVIPRGVRTDRTTEEMMPDLASLLYHELAHANDFFPRSVHGDLIGPTLLDDYLRRSDAEQLVSDQLIAFYPLNSQEMTNLAEVSFKGQTASDSQKAYTAADITSFFSPDRASDYYAYSTRREDAAMLFEEALMSHRYAIQRDVAVTDKPDNPTASSITVDWGQRGRIGDIKLENRAAFVINQIMPELNGTVLVNNLPAPIEMKQGQSWSDNLTISPVNGPQLNRIAPQTSYSPELRLSGDRHVKPVD</sequence>
<accession>B0TVK5</accession>
<dbReference type="eggNOG" id="ENOG502Z80B">
    <property type="taxonomic scope" value="Bacteria"/>
</dbReference>
<keyword evidence="3" id="KW-1185">Reference proteome</keyword>
<dbReference type="OrthoDB" id="5803286at2"/>
<protein>
    <recommendedName>
        <fullName evidence="4">Lipoprotein</fullName>
    </recommendedName>
</protein>
<dbReference type="KEGG" id="shl:Shal_2331"/>
<dbReference type="HOGENOM" id="CLU_028254_0_0_6"/>
<dbReference type="PROSITE" id="PS51257">
    <property type="entry name" value="PROKAR_LIPOPROTEIN"/>
    <property type="match status" value="1"/>
</dbReference>
<dbReference type="Gene3D" id="2.60.40.10">
    <property type="entry name" value="Immunoglobulins"/>
    <property type="match status" value="1"/>
</dbReference>
<feature type="region of interest" description="Disordered" evidence="1">
    <location>
        <begin position="617"/>
        <end position="645"/>
    </location>
</feature>